<dbReference type="InterPro" id="IPR042099">
    <property type="entry name" value="ANL_N_sf"/>
</dbReference>
<protein>
    <recommendedName>
        <fullName evidence="2">AMP-dependent synthetase/ligase domain-containing protein</fullName>
    </recommendedName>
</protein>
<comment type="caution">
    <text evidence="3">The sequence shown here is derived from an EMBL/GenBank/DDBJ whole genome shotgun (WGS) entry which is preliminary data.</text>
</comment>
<dbReference type="InterPro" id="IPR000873">
    <property type="entry name" value="AMP-dep_synth/lig_dom"/>
</dbReference>
<proteinExistence type="predicted"/>
<dbReference type="Proteomes" id="UP001530400">
    <property type="component" value="Unassembled WGS sequence"/>
</dbReference>
<accession>A0ABD3P7R3</accession>
<dbReference type="PROSITE" id="PS51257">
    <property type="entry name" value="PROKAR_LIPOPROTEIN"/>
    <property type="match status" value="1"/>
</dbReference>
<organism evidence="3 4">
    <name type="scientific">Cyclotella atomus</name>
    <dbReference type="NCBI Taxonomy" id="382360"/>
    <lineage>
        <taxon>Eukaryota</taxon>
        <taxon>Sar</taxon>
        <taxon>Stramenopiles</taxon>
        <taxon>Ochrophyta</taxon>
        <taxon>Bacillariophyta</taxon>
        <taxon>Coscinodiscophyceae</taxon>
        <taxon>Thalassiosirophycidae</taxon>
        <taxon>Stephanodiscales</taxon>
        <taxon>Stephanodiscaceae</taxon>
        <taxon>Cyclotella</taxon>
    </lineage>
</organism>
<evidence type="ECO:0000256" key="1">
    <source>
        <dbReference type="SAM" id="SignalP"/>
    </source>
</evidence>
<dbReference type="InterPro" id="IPR052987">
    <property type="entry name" value="Chloroplast_AMP-bd_Enzymes"/>
</dbReference>
<gene>
    <name evidence="3" type="ORF">ACHAWO_005224</name>
</gene>
<evidence type="ECO:0000313" key="4">
    <source>
        <dbReference type="Proteomes" id="UP001530400"/>
    </source>
</evidence>
<feature type="domain" description="AMP-dependent synthetase/ligase" evidence="2">
    <location>
        <begin position="123"/>
        <end position="592"/>
    </location>
</feature>
<evidence type="ECO:0000259" key="2">
    <source>
        <dbReference type="Pfam" id="PF00501"/>
    </source>
</evidence>
<dbReference type="InterPro" id="IPR020845">
    <property type="entry name" value="AMP-binding_CS"/>
</dbReference>
<dbReference type="SUPFAM" id="SSF56801">
    <property type="entry name" value="Acetyl-CoA synthetase-like"/>
    <property type="match status" value="1"/>
</dbReference>
<dbReference type="PROSITE" id="PS00455">
    <property type="entry name" value="AMP_BINDING"/>
    <property type="match status" value="1"/>
</dbReference>
<dbReference type="PANTHER" id="PTHR43813:SF1">
    <property type="entry name" value="ACYL-ACTIVATING ENZYME 16, CHLOROPLASTIC-RELATED"/>
    <property type="match status" value="1"/>
</dbReference>
<dbReference type="Pfam" id="PF00501">
    <property type="entry name" value="AMP-binding"/>
    <property type="match status" value="1"/>
</dbReference>
<evidence type="ECO:0000313" key="3">
    <source>
        <dbReference type="EMBL" id="KAL3783802.1"/>
    </source>
</evidence>
<dbReference type="EMBL" id="JALLPJ020000750">
    <property type="protein sequence ID" value="KAL3783802.1"/>
    <property type="molecule type" value="Genomic_DNA"/>
</dbReference>
<reference evidence="3 4" key="1">
    <citation type="submission" date="2024-10" db="EMBL/GenBank/DDBJ databases">
        <title>Updated reference genomes for cyclostephanoid diatoms.</title>
        <authorList>
            <person name="Roberts W.R."/>
            <person name="Alverson A.J."/>
        </authorList>
    </citation>
    <scope>NUCLEOTIDE SEQUENCE [LARGE SCALE GENOMIC DNA]</scope>
    <source>
        <strain evidence="3 4">AJA010-31</strain>
    </source>
</reference>
<feature type="signal peptide" evidence="1">
    <location>
        <begin position="1"/>
        <end position="24"/>
    </location>
</feature>
<name>A0ABD3P7R3_9STRA</name>
<keyword evidence="1" id="KW-0732">Signal</keyword>
<feature type="chain" id="PRO_5044747185" description="AMP-dependent synthetase/ligase domain-containing protein" evidence="1">
    <location>
        <begin position="25"/>
        <end position="792"/>
    </location>
</feature>
<dbReference type="PANTHER" id="PTHR43813">
    <property type="entry name" value="ACYL-ACTIVATING ENZYME 16, CHLOROPLASTIC-RELATED"/>
    <property type="match status" value="1"/>
</dbReference>
<sequence length="792" mass="85441">MIPSRFAVSAILSLVACTSLTTDAFAPPRGASTTPSSLSRPTSFSLTASLQEETLTKDEEDLLFGGPSPAVKSRNRYIADNGLILPDRSNPLNPLDHSKDPLVNKLRTMRETIQSCPAIWKELAKNCPNNRALVDEHLCDTNIDLTFAQMEDRVRRSAAAFQSLGVEKGVNVAILGENSAMWLIVDHGIQLAGGASAVRGADAPLDELRYIYEHSDSAGIAVLQDVGLLKKLAKDAKAKGLGALGLSNESFGDVKTVVLMHRGKASDEEITALGVESGVTIRVLSELLDATEPAMYSDLPAVGKSDLSTIVYTSGTTGRPKGVMLTHGNLLHQTGHRLAPTCPYDESEPLPGELMLSLLPVWHITERTFELFMLVRGCHVVYSGIRWFKNDLAKYQPQWMVLVPRVLEKVALGVQDKFASGSAVVKALVTLFTATSTLKSKHNKIRKGLVVGEKPTLLDGIVSTLIVKALAPLNSVGNKLVWSKVQAGFGGRQRNIISGGSALAGSLETFYENCGIEILVGYGLTECSPLLAHRRADSNLVTAGCVGFPATDTELRVVDPAANPEKGERASLPDGMAGVVIGRGPQVMRGYYKNPEATAKAIDRFGWFDTGDLGRINPATGDLILTGRAKDTIVLSNGENIEPSPIEDAIVSDCNEIEQVMLTGQDGRSLLAITVLNPNALAEAGFLDAGRAKELMVDYEKVNDPKCSEEDCNAACVRLAKASAEIRSNRALVQKISQDVKKATSTEAFRKYEQTSDVYVTFEPFAMANGLLTQSYKVKRDFVAKRYENELP</sequence>
<keyword evidence="4" id="KW-1185">Reference proteome</keyword>
<dbReference type="AlphaFoldDB" id="A0ABD3P7R3"/>
<dbReference type="Pfam" id="PF23562">
    <property type="entry name" value="AMP-binding_C_3"/>
    <property type="match status" value="1"/>
</dbReference>
<dbReference type="Gene3D" id="3.40.50.12780">
    <property type="entry name" value="N-terminal domain of ligase-like"/>
    <property type="match status" value="1"/>
</dbReference>